<keyword evidence="3" id="KW-1185">Reference proteome</keyword>
<keyword evidence="1" id="KW-1133">Transmembrane helix</keyword>
<organism evidence="2 3">
    <name type="scientific">Phytophthora lilii</name>
    <dbReference type="NCBI Taxonomy" id="2077276"/>
    <lineage>
        <taxon>Eukaryota</taxon>
        <taxon>Sar</taxon>
        <taxon>Stramenopiles</taxon>
        <taxon>Oomycota</taxon>
        <taxon>Peronosporomycetes</taxon>
        <taxon>Peronosporales</taxon>
        <taxon>Peronosporaceae</taxon>
        <taxon>Phytophthora</taxon>
    </lineage>
</organism>
<name>A0A9W6TWC6_9STRA</name>
<accession>A0A9W6TWC6</accession>
<dbReference type="AlphaFoldDB" id="A0A9W6TWC6"/>
<reference evidence="2" key="1">
    <citation type="submission" date="2023-04" db="EMBL/GenBank/DDBJ databases">
        <title>Phytophthora lilii NBRC 32176.</title>
        <authorList>
            <person name="Ichikawa N."/>
            <person name="Sato H."/>
            <person name="Tonouchi N."/>
        </authorList>
    </citation>
    <scope>NUCLEOTIDE SEQUENCE</scope>
    <source>
        <strain evidence="2">NBRC 32176</strain>
    </source>
</reference>
<dbReference type="OrthoDB" id="123104at2759"/>
<comment type="caution">
    <text evidence="2">The sequence shown here is derived from an EMBL/GenBank/DDBJ whole genome shotgun (WGS) entry which is preliminary data.</text>
</comment>
<evidence type="ECO:0000256" key="1">
    <source>
        <dbReference type="SAM" id="Phobius"/>
    </source>
</evidence>
<keyword evidence="1" id="KW-0812">Transmembrane</keyword>
<evidence type="ECO:0000313" key="3">
    <source>
        <dbReference type="Proteomes" id="UP001165083"/>
    </source>
</evidence>
<sequence>MEVVAPSRLLNRTWKSFQPDAEGQPKQLARRHGINMKLNPGWSSRITFNVPGLYDLSISASDYDQVASCGGCVAITDVFRPRFGGTCPTYVDNVPALTIDSLADIRSTEAAFDEIVKPSNVLNNANSGGYCNEAISRIEYVRDDLMDFTGTCYDDAALATSLSNLKTTPFIDDLQTDYSYLGASCEAASDGNTCTLHKCLMVRPNYLATKTISIKSTIQAASTNVLNALPSKPEGSDASSHVYYSIPCTEFKDADPACHYIAKLSDLLEVTNKFVTTFPLCHPRPTKLMTMCFVRYNLNDGSWAIWNPNSDSPIPFTQSSTTINIEAWTGCGMVGDTFSFNVNLYVHSTLTCSKFAFMWKLVGSESNSGGTYCTYPGSDFAVMNMKMASSDVIPHDDGTVTGTYTGAKCEIMVKEDGESVPQTTYSTLWDVNSAPIDMDFAVELVHDPHTAQKSAATVACTFTRTARVSSMMRADDTDPRSLTCSYDFTFTDCEKPELYQGNEELCTEECAGELSPGPNEACGGIIVTSSSSTTSVSTTPKTCCMKCLADISCIPLGSSTIHRCETERLIIIPSNGEGDGWILLAKFAAVKDRITASATTPALLSATALAVGVILIIIKRRAATVTEVYEDQDAYYPLMG</sequence>
<feature type="transmembrane region" description="Helical" evidence="1">
    <location>
        <begin position="601"/>
        <end position="618"/>
    </location>
</feature>
<gene>
    <name evidence="2" type="ORF">Plil01_000836200</name>
</gene>
<keyword evidence="1" id="KW-0472">Membrane</keyword>
<dbReference type="Proteomes" id="UP001165083">
    <property type="component" value="Unassembled WGS sequence"/>
</dbReference>
<dbReference type="EMBL" id="BSXW01000402">
    <property type="protein sequence ID" value="GMF21237.1"/>
    <property type="molecule type" value="Genomic_DNA"/>
</dbReference>
<evidence type="ECO:0000313" key="2">
    <source>
        <dbReference type="EMBL" id="GMF21237.1"/>
    </source>
</evidence>
<protein>
    <submittedName>
        <fullName evidence="2">Unnamed protein product</fullName>
    </submittedName>
</protein>
<proteinExistence type="predicted"/>